<evidence type="ECO:0000256" key="10">
    <source>
        <dbReference type="SAM" id="Phobius"/>
    </source>
</evidence>
<keyword evidence="7 10" id="KW-1133">Transmembrane helix</keyword>
<dbReference type="GO" id="GO:0006883">
    <property type="term" value="P:intracellular sodium ion homeostasis"/>
    <property type="evidence" value="ECO:0007669"/>
    <property type="project" value="TreeGrafter"/>
</dbReference>
<evidence type="ECO:0000256" key="8">
    <source>
        <dbReference type="ARBA" id="ARBA00023136"/>
    </source>
</evidence>
<evidence type="ECO:0000256" key="9">
    <source>
        <dbReference type="SAM" id="MobiDB-lite"/>
    </source>
</evidence>
<keyword evidence="3 10" id="KW-0812">Transmembrane</keyword>
<keyword evidence="2" id="KW-1003">Cell membrane</keyword>
<dbReference type="InterPro" id="IPR023214">
    <property type="entry name" value="HAD_sf"/>
</dbReference>
<evidence type="ECO:0000256" key="2">
    <source>
        <dbReference type="ARBA" id="ARBA00022475"/>
    </source>
</evidence>
<feature type="transmembrane region" description="Helical" evidence="10">
    <location>
        <begin position="945"/>
        <end position="965"/>
    </location>
</feature>
<dbReference type="SFLD" id="SFLDF00027">
    <property type="entry name" value="p-type_atpase"/>
    <property type="match status" value="1"/>
</dbReference>
<keyword evidence="5" id="KW-0067">ATP-binding</keyword>
<dbReference type="PRINTS" id="PR00119">
    <property type="entry name" value="CATATPASE"/>
</dbReference>
<dbReference type="PROSITE" id="PS00154">
    <property type="entry name" value="ATPASE_E1_E2"/>
    <property type="match status" value="1"/>
</dbReference>
<evidence type="ECO:0000313" key="12">
    <source>
        <dbReference type="EMBL" id="KAK0525050.1"/>
    </source>
</evidence>
<dbReference type="SUPFAM" id="SSF81660">
    <property type="entry name" value="Metal cation-transporting ATPase, ATP-binding domain N"/>
    <property type="match status" value="1"/>
</dbReference>
<dbReference type="InterPro" id="IPR008250">
    <property type="entry name" value="ATPase_P-typ_transduc_dom_A_sf"/>
</dbReference>
<dbReference type="Proteomes" id="UP001176521">
    <property type="component" value="Unassembled WGS sequence"/>
</dbReference>
<dbReference type="GO" id="GO:0005391">
    <property type="term" value="F:P-type sodium:potassium-exchanging transporter activity"/>
    <property type="evidence" value="ECO:0007669"/>
    <property type="project" value="TreeGrafter"/>
</dbReference>
<feature type="transmembrane region" description="Helical" evidence="10">
    <location>
        <begin position="205"/>
        <end position="228"/>
    </location>
</feature>
<evidence type="ECO:0000256" key="6">
    <source>
        <dbReference type="ARBA" id="ARBA00022967"/>
    </source>
</evidence>
<comment type="caution">
    <text evidence="12">The sequence shown here is derived from an EMBL/GenBank/DDBJ whole genome shotgun (WGS) entry which is preliminary data.</text>
</comment>
<feature type="compositionally biased region" description="Basic and acidic residues" evidence="9">
    <location>
        <begin position="27"/>
        <end position="48"/>
    </location>
</feature>
<dbReference type="SUPFAM" id="SSF56784">
    <property type="entry name" value="HAD-like"/>
    <property type="match status" value="1"/>
</dbReference>
<dbReference type="InterPro" id="IPR050510">
    <property type="entry name" value="Cation_transp_ATPase_P-type"/>
</dbReference>
<dbReference type="NCBIfam" id="TIGR01494">
    <property type="entry name" value="ATPase_P-type"/>
    <property type="match status" value="2"/>
</dbReference>
<feature type="region of interest" description="Disordered" evidence="9">
    <location>
        <begin position="1"/>
        <end position="51"/>
    </location>
</feature>
<organism evidence="12 13">
    <name type="scientific">Tilletia horrida</name>
    <dbReference type="NCBI Taxonomy" id="155126"/>
    <lineage>
        <taxon>Eukaryota</taxon>
        <taxon>Fungi</taxon>
        <taxon>Dikarya</taxon>
        <taxon>Basidiomycota</taxon>
        <taxon>Ustilaginomycotina</taxon>
        <taxon>Exobasidiomycetes</taxon>
        <taxon>Tilletiales</taxon>
        <taxon>Tilletiaceae</taxon>
        <taxon>Tilletia</taxon>
    </lineage>
</organism>
<dbReference type="PANTHER" id="PTHR43294">
    <property type="entry name" value="SODIUM/POTASSIUM-TRANSPORTING ATPASE SUBUNIT ALPHA"/>
    <property type="match status" value="1"/>
</dbReference>
<dbReference type="Pfam" id="PF13246">
    <property type="entry name" value="Cation_ATPase"/>
    <property type="match status" value="1"/>
</dbReference>
<feature type="transmembrane region" description="Helical" evidence="10">
    <location>
        <begin position="240"/>
        <end position="260"/>
    </location>
</feature>
<feature type="transmembrane region" description="Helical" evidence="10">
    <location>
        <begin position="1050"/>
        <end position="1067"/>
    </location>
</feature>
<evidence type="ECO:0000256" key="5">
    <source>
        <dbReference type="ARBA" id="ARBA00022840"/>
    </source>
</evidence>
<keyword evidence="6" id="KW-1278">Translocase</keyword>
<dbReference type="GO" id="GO:0005886">
    <property type="term" value="C:plasma membrane"/>
    <property type="evidence" value="ECO:0007669"/>
    <property type="project" value="UniProtKB-SubCell"/>
</dbReference>
<dbReference type="Pfam" id="PF00689">
    <property type="entry name" value="Cation_ATPase_C"/>
    <property type="match status" value="1"/>
</dbReference>
<dbReference type="Gene3D" id="3.40.50.1000">
    <property type="entry name" value="HAD superfamily/HAD-like"/>
    <property type="match status" value="1"/>
</dbReference>
<dbReference type="InterPro" id="IPR018303">
    <property type="entry name" value="ATPase_P-typ_P_site"/>
</dbReference>
<dbReference type="GO" id="GO:0036376">
    <property type="term" value="P:sodium ion export across plasma membrane"/>
    <property type="evidence" value="ECO:0007669"/>
    <property type="project" value="TreeGrafter"/>
</dbReference>
<dbReference type="Pfam" id="PF00122">
    <property type="entry name" value="E1-E2_ATPase"/>
    <property type="match status" value="1"/>
</dbReference>
<keyword evidence="4" id="KW-0547">Nucleotide-binding</keyword>
<feature type="transmembrane region" description="Helical" evidence="10">
    <location>
        <begin position="986"/>
        <end position="1012"/>
    </location>
</feature>
<dbReference type="GO" id="GO:1902600">
    <property type="term" value="P:proton transmembrane transport"/>
    <property type="evidence" value="ECO:0007669"/>
    <property type="project" value="TreeGrafter"/>
</dbReference>
<dbReference type="Gene3D" id="3.40.1110.10">
    <property type="entry name" value="Calcium-transporting ATPase, cytoplasmic domain N"/>
    <property type="match status" value="1"/>
</dbReference>
<dbReference type="InterPro" id="IPR001757">
    <property type="entry name" value="P_typ_ATPase"/>
</dbReference>
<dbReference type="PRINTS" id="PR00121">
    <property type="entry name" value="NAKATPASE"/>
</dbReference>
<dbReference type="InterPro" id="IPR006068">
    <property type="entry name" value="ATPase_P-typ_cation-transptr_C"/>
</dbReference>
<dbReference type="SUPFAM" id="SSF81653">
    <property type="entry name" value="Calcium ATPase, transduction domain A"/>
    <property type="match status" value="1"/>
</dbReference>
<dbReference type="GO" id="GO:1990573">
    <property type="term" value="P:potassium ion import across plasma membrane"/>
    <property type="evidence" value="ECO:0007669"/>
    <property type="project" value="TreeGrafter"/>
</dbReference>
<dbReference type="InterPro" id="IPR059000">
    <property type="entry name" value="ATPase_P-type_domA"/>
</dbReference>
<evidence type="ECO:0000256" key="3">
    <source>
        <dbReference type="ARBA" id="ARBA00022692"/>
    </source>
</evidence>
<dbReference type="InterPro" id="IPR036412">
    <property type="entry name" value="HAD-like_sf"/>
</dbReference>
<evidence type="ECO:0000259" key="11">
    <source>
        <dbReference type="SMART" id="SM00831"/>
    </source>
</evidence>
<dbReference type="InterPro" id="IPR023298">
    <property type="entry name" value="ATPase_P-typ_TM_dom_sf"/>
</dbReference>
<feature type="transmembrane region" description="Helical" evidence="10">
    <location>
        <begin position="400"/>
        <end position="425"/>
    </location>
</feature>
<dbReference type="PANTHER" id="PTHR43294:SF21">
    <property type="entry name" value="CATION TRANSPORTING ATPASE"/>
    <property type="match status" value="1"/>
</dbReference>
<dbReference type="Pfam" id="PF00690">
    <property type="entry name" value="Cation_ATPase_N"/>
    <property type="match status" value="1"/>
</dbReference>
<evidence type="ECO:0000256" key="7">
    <source>
        <dbReference type="ARBA" id="ARBA00022989"/>
    </source>
</evidence>
<feature type="transmembrane region" description="Helical" evidence="10">
    <location>
        <begin position="1088"/>
        <end position="1109"/>
    </location>
</feature>
<name>A0AAN6G7G2_9BASI</name>
<feature type="transmembrane region" description="Helical" evidence="10">
    <location>
        <begin position="916"/>
        <end position="939"/>
    </location>
</feature>
<dbReference type="GO" id="GO:0005524">
    <property type="term" value="F:ATP binding"/>
    <property type="evidence" value="ECO:0007669"/>
    <property type="project" value="UniProtKB-KW"/>
</dbReference>
<feature type="domain" description="Cation-transporting P-type ATPase N-terminal" evidence="11">
    <location>
        <begin position="156"/>
        <end position="229"/>
    </location>
</feature>
<dbReference type="EMBL" id="JAPDMQ010000418">
    <property type="protein sequence ID" value="KAK0525050.1"/>
    <property type="molecule type" value="Genomic_DNA"/>
</dbReference>
<evidence type="ECO:0000313" key="13">
    <source>
        <dbReference type="Proteomes" id="UP001176521"/>
    </source>
</evidence>
<dbReference type="SUPFAM" id="SSF81665">
    <property type="entry name" value="Calcium ATPase, transmembrane domain M"/>
    <property type="match status" value="1"/>
</dbReference>
<protein>
    <recommendedName>
        <fullName evidence="11">Cation-transporting P-type ATPase N-terminal domain-containing protein</fullName>
    </recommendedName>
</protein>
<keyword evidence="8 10" id="KW-0472">Membrane</keyword>
<feature type="compositionally biased region" description="Polar residues" evidence="9">
    <location>
        <begin position="17"/>
        <end position="26"/>
    </location>
</feature>
<feature type="transmembrane region" description="Helical" evidence="10">
    <location>
        <begin position="445"/>
        <end position="466"/>
    </location>
</feature>
<dbReference type="GO" id="GO:0016887">
    <property type="term" value="F:ATP hydrolysis activity"/>
    <property type="evidence" value="ECO:0007669"/>
    <property type="project" value="InterPro"/>
</dbReference>
<dbReference type="SMART" id="SM00831">
    <property type="entry name" value="Cation_ATPase_N"/>
    <property type="match status" value="1"/>
</dbReference>
<reference evidence="12" key="1">
    <citation type="journal article" date="2023" name="PhytoFront">
        <title>Draft Genome Resources of Seven Strains of Tilletia horrida, Causal Agent of Kernel Smut of Rice.</title>
        <authorList>
            <person name="Khanal S."/>
            <person name="Antony Babu S."/>
            <person name="Zhou X.G."/>
        </authorList>
    </citation>
    <scope>NUCLEOTIDE SEQUENCE</scope>
    <source>
        <strain evidence="12">TX3</strain>
    </source>
</reference>
<feature type="transmembrane region" description="Helical" evidence="10">
    <location>
        <begin position="1121"/>
        <end position="1137"/>
    </location>
</feature>
<evidence type="ECO:0000256" key="1">
    <source>
        <dbReference type="ARBA" id="ARBA00004651"/>
    </source>
</evidence>
<evidence type="ECO:0000256" key="4">
    <source>
        <dbReference type="ARBA" id="ARBA00022741"/>
    </source>
</evidence>
<dbReference type="InterPro" id="IPR044492">
    <property type="entry name" value="P_typ_ATPase_HD_dom"/>
</dbReference>
<accession>A0AAN6G7G2</accession>
<dbReference type="Gene3D" id="1.20.1110.10">
    <property type="entry name" value="Calcium-transporting ATPase, transmembrane domain"/>
    <property type="match status" value="1"/>
</dbReference>
<gene>
    <name evidence="12" type="ORF">OC842_005631</name>
</gene>
<dbReference type="SFLD" id="SFLDS00003">
    <property type="entry name" value="Haloacid_Dehalogenase"/>
    <property type="match status" value="1"/>
</dbReference>
<dbReference type="InterPro" id="IPR023299">
    <property type="entry name" value="ATPase_P-typ_cyto_dom_N"/>
</dbReference>
<dbReference type="InterPro" id="IPR004014">
    <property type="entry name" value="ATPase_P-typ_cation-transptr_N"/>
</dbReference>
<sequence length="1158" mass="125140">MSNPLAVPTLGIDDAAATTNTAPSSQHTHDRVPTPEDKADTDLEKGSLSDEPTAAALPTSISHANITNAVGFAASAPAAHATFEDAARDRRLQREKTLERTYSVDGRRPPLKVPVAARLTGDFRTLSIQLSEGGLADAREHKKGQKKALKAISELEWHSLPVDDVLSRLSASATTGLDSDQVKRRIARYGPNKMSKPPSPWFRKLVSYVFGGFGTLLLGAAILTMIAWKPLGNPNPQPSVLALAVVLFVVNAFSACFNAWQDWSTSRVMASISGMLPSDVTVIRDGSRISVPATDLVQGDLVHLSLGQKMAADMRIIKLDGELKFDRSVLTGESDAIAGHVDQTDANYLESKNVIMAGTSCVGGGGLAVVTSTGDATIFGRLAKMSSQPKKGMTTLQKEIFLFVVTISSIAAALCVLCVIIWGAYLRPKHPGFMSVSQLIVNVVSIAVAFIPEGLPIAVTLSLTIIANKMRQSKVLCKSLSTCETLGSITVLCADKTGTLTKNNMVAVSVAVHGFESNPADATKHIIMDTPIGSAFKQLQFVGAVCNSASFDGETAHLPLSERKIHGDATDKAILRLAEEMNGVAAANEGWHASYTVPFNSKNKFMLKLISTADKAHAQRALSPSEATAFEPEKDFVLLAKGAPDILIKRCVSVLDADGTVLPLTESRLATLEHMQAALASKGQRVLLLTRRVVSRAAIDGMGGVSSLNDSNTVDLTNELCAVGLIGIFDPPRDEIPGVVKTIRGAGARFFMVTGDFALTATAIAKQCGIVTTEKISGFADLDALEGQIPPYDTWADNSERPMRALVLSGSDIMRMNDSHWETVSRFDEIVFARTTPEQKLAIVKCFQSRDNVVGMTGDGVNDSPALKNADVGISIVGASEVALESADLVLMEGFGSMVDAMIYGRLVFSNLKSTIAYLLPAGSCAELMAILAAFFFGLPQILSNIQMIIICALNDAICSLTLCLEKPEGDLLKAKPRNVKKDRLADWKLLVHAYVFVGLPLTVCCFSMAFWDMQKRGVPFSDMWLKYSGGVIAQTRPEFYAEVINKGQSVYYFTAILMQWFNLLSIRTRRLSIFQKPPIGRRETSNLMLFPAMLCSLLIGIFISYVPAIQHVFLTREVRVEYFFLPAAFGIVMISLDEGRKLIVRTYPRSFLAKIAW</sequence>
<keyword evidence="13" id="KW-1185">Reference proteome</keyword>
<dbReference type="AlphaFoldDB" id="A0AAN6G7G2"/>
<dbReference type="GO" id="GO:0030007">
    <property type="term" value="P:intracellular potassium ion homeostasis"/>
    <property type="evidence" value="ECO:0007669"/>
    <property type="project" value="TreeGrafter"/>
</dbReference>
<dbReference type="Gene3D" id="2.70.150.10">
    <property type="entry name" value="Calcium-transporting ATPase, cytoplasmic transduction domain A"/>
    <property type="match status" value="1"/>
</dbReference>
<proteinExistence type="predicted"/>
<comment type="subcellular location">
    <subcellularLocation>
        <location evidence="1">Cell membrane</location>
        <topology evidence="1">Multi-pass membrane protein</topology>
    </subcellularLocation>
</comment>
<dbReference type="SFLD" id="SFLDG00002">
    <property type="entry name" value="C1.7:_P-type_atpase_like"/>
    <property type="match status" value="1"/>
</dbReference>